<keyword evidence="2" id="KW-1185">Reference proteome</keyword>
<dbReference type="KEGG" id="tml:GSTUM_00010713001"/>
<proteinExistence type="predicted"/>
<protein>
    <submittedName>
        <fullName evidence="1">(Perigord truffle) hypothetical protein</fullName>
    </submittedName>
</protein>
<reference evidence="1 2" key="1">
    <citation type="journal article" date="2010" name="Nature">
        <title>Perigord black truffle genome uncovers evolutionary origins and mechanisms of symbiosis.</title>
        <authorList>
            <person name="Martin F."/>
            <person name="Kohler A."/>
            <person name="Murat C."/>
            <person name="Balestrini R."/>
            <person name="Coutinho P.M."/>
            <person name="Jaillon O."/>
            <person name="Montanini B."/>
            <person name="Morin E."/>
            <person name="Noel B."/>
            <person name="Percudani R."/>
            <person name="Porcel B."/>
            <person name="Rubini A."/>
            <person name="Amicucci A."/>
            <person name="Amselem J."/>
            <person name="Anthouard V."/>
            <person name="Arcioni S."/>
            <person name="Artiguenave F."/>
            <person name="Aury J.M."/>
            <person name="Ballario P."/>
            <person name="Bolchi A."/>
            <person name="Brenna A."/>
            <person name="Brun A."/>
            <person name="Buee M."/>
            <person name="Cantarel B."/>
            <person name="Chevalier G."/>
            <person name="Couloux A."/>
            <person name="Da Silva C."/>
            <person name="Denoeud F."/>
            <person name="Duplessis S."/>
            <person name="Ghignone S."/>
            <person name="Hilselberger B."/>
            <person name="Iotti M."/>
            <person name="Marcais B."/>
            <person name="Mello A."/>
            <person name="Miranda M."/>
            <person name="Pacioni G."/>
            <person name="Quesneville H."/>
            <person name="Riccioni C."/>
            <person name="Ruotolo R."/>
            <person name="Splivallo R."/>
            <person name="Stocchi V."/>
            <person name="Tisserant E."/>
            <person name="Viscomi A.R."/>
            <person name="Zambonelli A."/>
            <person name="Zampieri E."/>
            <person name="Henrissat B."/>
            <person name="Lebrun M.H."/>
            <person name="Paolocci F."/>
            <person name="Bonfante P."/>
            <person name="Ottonello S."/>
            <person name="Wincker P."/>
        </authorList>
    </citation>
    <scope>NUCLEOTIDE SEQUENCE [LARGE SCALE GENOMIC DNA]</scope>
    <source>
        <strain evidence="1 2">Mel28</strain>
    </source>
</reference>
<name>D5GMH1_TUBMM</name>
<dbReference type="AlphaFoldDB" id="D5GMH1"/>
<accession>D5GMH1</accession>
<organism evidence="1 2">
    <name type="scientific">Tuber melanosporum (strain Mel28)</name>
    <name type="common">Perigord black truffle</name>
    <dbReference type="NCBI Taxonomy" id="656061"/>
    <lineage>
        <taxon>Eukaryota</taxon>
        <taxon>Fungi</taxon>
        <taxon>Dikarya</taxon>
        <taxon>Ascomycota</taxon>
        <taxon>Pezizomycotina</taxon>
        <taxon>Pezizomycetes</taxon>
        <taxon>Pezizales</taxon>
        <taxon>Tuberaceae</taxon>
        <taxon>Tuber</taxon>
    </lineage>
</organism>
<gene>
    <name evidence="1" type="ORF">GSTUM_00010713001</name>
</gene>
<dbReference type="InParanoid" id="D5GMH1"/>
<dbReference type="RefSeq" id="XP_002841523.1">
    <property type="nucleotide sequence ID" value="XM_002841477.1"/>
</dbReference>
<dbReference type="HOGENOM" id="CLU_3070388_0_0_1"/>
<dbReference type="GeneID" id="9182140"/>
<dbReference type="Proteomes" id="UP000006911">
    <property type="component" value="Unassembled WGS sequence"/>
</dbReference>
<evidence type="ECO:0000313" key="2">
    <source>
        <dbReference type="Proteomes" id="UP000006911"/>
    </source>
</evidence>
<evidence type="ECO:0000313" key="1">
    <source>
        <dbReference type="EMBL" id="CAZ85714.1"/>
    </source>
</evidence>
<dbReference type="EMBL" id="FN430355">
    <property type="protein sequence ID" value="CAZ85714.1"/>
    <property type="molecule type" value="Genomic_DNA"/>
</dbReference>
<sequence length="53" mass="6261">MHRLYYKDGSTRYSISTSTYIVLYNTTVLIYGKTCNNIRGMSATLWLQYKNQE</sequence>